<keyword evidence="3" id="KW-1185">Reference proteome</keyword>
<dbReference type="AlphaFoldDB" id="A0AAV4NCC4"/>
<accession>A0AAV4NCC4</accession>
<evidence type="ECO:0000313" key="2">
    <source>
        <dbReference type="EMBL" id="GIX82303.1"/>
    </source>
</evidence>
<feature type="region of interest" description="Disordered" evidence="1">
    <location>
        <begin position="1"/>
        <end position="69"/>
    </location>
</feature>
<protein>
    <submittedName>
        <fullName evidence="2">Uncharacterized protein</fullName>
    </submittedName>
</protein>
<comment type="caution">
    <text evidence="2">The sequence shown here is derived from an EMBL/GenBank/DDBJ whole genome shotgun (WGS) entry which is preliminary data.</text>
</comment>
<gene>
    <name evidence="2" type="ORF">CEXT_768141</name>
</gene>
<name>A0AAV4NCC4_CAEEX</name>
<proteinExistence type="predicted"/>
<reference evidence="2 3" key="1">
    <citation type="submission" date="2021-06" db="EMBL/GenBank/DDBJ databases">
        <title>Caerostris extrusa draft genome.</title>
        <authorList>
            <person name="Kono N."/>
            <person name="Arakawa K."/>
        </authorList>
    </citation>
    <scope>NUCLEOTIDE SEQUENCE [LARGE SCALE GENOMIC DNA]</scope>
</reference>
<feature type="compositionally biased region" description="Basic residues" evidence="1">
    <location>
        <begin position="45"/>
        <end position="58"/>
    </location>
</feature>
<dbReference type="Proteomes" id="UP001054945">
    <property type="component" value="Unassembled WGS sequence"/>
</dbReference>
<organism evidence="2 3">
    <name type="scientific">Caerostris extrusa</name>
    <name type="common">Bark spider</name>
    <name type="synonym">Caerostris bankana</name>
    <dbReference type="NCBI Taxonomy" id="172846"/>
    <lineage>
        <taxon>Eukaryota</taxon>
        <taxon>Metazoa</taxon>
        <taxon>Ecdysozoa</taxon>
        <taxon>Arthropoda</taxon>
        <taxon>Chelicerata</taxon>
        <taxon>Arachnida</taxon>
        <taxon>Araneae</taxon>
        <taxon>Araneomorphae</taxon>
        <taxon>Entelegynae</taxon>
        <taxon>Araneoidea</taxon>
        <taxon>Araneidae</taxon>
        <taxon>Caerostris</taxon>
    </lineage>
</organism>
<sequence length="69" mass="8106">MGPLCWDLVTHDRQSAGEVKGHKKEKTNMKKQDHQKNEPVDKVKQNAKRSKEKNRKREVKQQQTHVTTT</sequence>
<evidence type="ECO:0000256" key="1">
    <source>
        <dbReference type="SAM" id="MobiDB-lite"/>
    </source>
</evidence>
<dbReference type="EMBL" id="BPLR01003223">
    <property type="protein sequence ID" value="GIX82303.1"/>
    <property type="molecule type" value="Genomic_DNA"/>
</dbReference>
<feature type="compositionally biased region" description="Basic and acidic residues" evidence="1">
    <location>
        <begin position="26"/>
        <end position="44"/>
    </location>
</feature>
<evidence type="ECO:0000313" key="3">
    <source>
        <dbReference type="Proteomes" id="UP001054945"/>
    </source>
</evidence>